<feature type="domain" description="Cupin type-1" evidence="1">
    <location>
        <begin position="182"/>
        <end position="324"/>
    </location>
</feature>
<dbReference type="RefSeq" id="WP_322133124.1">
    <property type="nucleotide sequence ID" value="NZ_CP085036.1"/>
</dbReference>
<proteinExistence type="predicted"/>
<reference evidence="2 3" key="1">
    <citation type="submission" date="2023-04" db="EMBL/GenBank/DDBJ databases">
        <title>Genome Encyclopedia of Bacteria and Archaea VI: Functional Genomics of Type Strains.</title>
        <authorList>
            <person name="Whitman W."/>
        </authorList>
    </citation>
    <scope>NUCLEOTIDE SEQUENCE [LARGE SCALE GENOMIC DNA]</scope>
    <source>
        <strain evidence="2 3">SG_E_30_P1</strain>
    </source>
</reference>
<dbReference type="CDD" id="cd20306">
    <property type="entry name" value="cupin_OxDC-like"/>
    <property type="match status" value="2"/>
</dbReference>
<keyword evidence="2" id="KW-0456">Lyase</keyword>
<dbReference type="EC" id="4.1.1.2" evidence="2"/>
<sequence>MANPSLHKASLTAGEHVFENEFGSITQLTSASLPILSGLSIKRITLAPGAIREPQWNVNANQLAYVITGTVLVSMLGNKDEFSSFIVKPGQMYHVESGAVYHIENIGDDEAEIIAGLRSDRPAHFSLRNSFSAMTDAVLGNTYGMPASTFEVFDRERASQIVRREGSARVPDSAGLPNAHLFDVEGEIAPLQYDYGYAKFARSQYWAALEDLSMYSLGVGGTGMREPHWHPITAEMGYVQKGNARMTVLSPDGSLETYELNPGDTYFIPRAYPHHIEALGDEGIHFLIFFDQPMPGDIGYRATASAFSREVLAAAFEVPEANLPQFPETPIDPLIVERINPRDPVE</sequence>
<evidence type="ECO:0000259" key="1">
    <source>
        <dbReference type="SMART" id="SM00835"/>
    </source>
</evidence>
<keyword evidence="3" id="KW-1185">Reference proteome</keyword>
<evidence type="ECO:0000313" key="3">
    <source>
        <dbReference type="Proteomes" id="UP001160142"/>
    </source>
</evidence>
<dbReference type="InterPro" id="IPR050253">
    <property type="entry name" value="Seed_Storage-Functional"/>
</dbReference>
<dbReference type="EMBL" id="JARXVQ010000001">
    <property type="protein sequence ID" value="MDH6180785.1"/>
    <property type="molecule type" value="Genomic_DNA"/>
</dbReference>
<feature type="domain" description="Cupin type-1" evidence="1">
    <location>
        <begin position="9"/>
        <end position="151"/>
    </location>
</feature>
<dbReference type="InterPro" id="IPR006045">
    <property type="entry name" value="Cupin_1"/>
</dbReference>
<dbReference type="SMART" id="SM00835">
    <property type="entry name" value="Cupin_1"/>
    <property type="match status" value="2"/>
</dbReference>
<dbReference type="PANTHER" id="PTHR31189">
    <property type="entry name" value="OS03G0336100 PROTEIN-RELATED"/>
    <property type="match status" value="1"/>
</dbReference>
<dbReference type="InterPro" id="IPR014710">
    <property type="entry name" value="RmlC-like_jellyroll"/>
</dbReference>
<dbReference type="PANTHER" id="PTHR31189:SF2">
    <property type="entry name" value="RMLC-LIKE CUPINS SUPERFAMILY PROTEIN"/>
    <property type="match status" value="1"/>
</dbReference>
<gene>
    <name evidence="2" type="ORF">M2152_000967</name>
</gene>
<name>A0ABT6KLB5_9MICO</name>
<dbReference type="InterPro" id="IPR011051">
    <property type="entry name" value="RmlC_Cupin_sf"/>
</dbReference>
<protein>
    <submittedName>
        <fullName evidence="2">Oxalate decarboxylase</fullName>
        <ecNumber evidence="2">4.1.1.2</ecNumber>
    </submittedName>
</protein>
<comment type="caution">
    <text evidence="2">The sequence shown here is derived from an EMBL/GenBank/DDBJ whole genome shotgun (WGS) entry which is preliminary data.</text>
</comment>
<dbReference type="Gene3D" id="2.60.120.10">
    <property type="entry name" value="Jelly Rolls"/>
    <property type="match status" value="2"/>
</dbReference>
<dbReference type="SUPFAM" id="SSF51182">
    <property type="entry name" value="RmlC-like cupins"/>
    <property type="match status" value="2"/>
</dbReference>
<evidence type="ECO:0000313" key="2">
    <source>
        <dbReference type="EMBL" id="MDH6180785.1"/>
    </source>
</evidence>
<organism evidence="2 3">
    <name type="scientific">Antiquaquibacter oligotrophicus</name>
    <dbReference type="NCBI Taxonomy" id="2880260"/>
    <lineage>
        <taxon>Bacteria</taxon>
        <taxon>Bacillati</taxon>
        <taxon>Actinomycetota</taxon>
        <taxon>Actinomycetes</taxon>
        <taxon>Micrococcales</taxon>
        <taxon>Microbacteriaceae</taxon>
        <taxon>Antiquaquibacter</taxon>
    </lineage>
</organism>
<accession>A0ABT6KLB5</accession>
<dbReference type="Proteomes" id="UP001160142">
    <property type="component" value="Unassembled WGS sequence"/>
</dbReference>
<dbReference type="Pfam" id="PF00190">
    <property type="entry name" value="Cupin_1"/>
    <property type="match status" value="2"/>
</dbReference>
<dbReference type="GO" id="GO:0046564">
    <property type="term" value="F:oxalate decarboxylase activity"/>
    <property type="evidence" value="ECO:0007669"/>
    <property type="project" value="UniProtKB-EC"/>
</dbReference>